<dbReference type="OrthoDB" id="4285266at2"/>
<dbReference type="Proteomes" id="UP000280298">
    <property type="component" value="Chromosome"/>
</dbReference>
<dbReference type="EMBL" id="CP034539">
    <property type="protein sequence ID" value="AZQ35018.1"/>
    <property type="molecule type" value="Genomic_DNA"/>
</dbReference>
<organism evidence="2 3">
    <name type="scientific">Streptomyces cyaneochromogenes</name>
    <dbReference type="NCBI Taxonomy" id="2496836"/>
    <lineage>
        <taxon>Bacteria</taxon>
        <taxon>Bacillati</taxon>
        <taxon>Actinomycetota</taxon>
        <taxon>Actinomycetes</taxon>
        <taxon>Kitasatosporales</taxon>
        <taxon>Streptomycetaceae</taxon>
        <taxon>Streptomyces</taxon>
    </lineage>
</organism>
<feature type="domain" description="HTH cro/C1-type" evidence="1">
    <location>
        <begin position="16"/>
        <end position="69"/>
    </location>
</feature>
<gene>
    <name evidence="2" type="ORF">EJ357_17230</name>
</gene>
<evidence type="ECO:0000313" key="3">
    <source>
        <dbReference type="Proteomes" id="UP000280298"/>
    </source>
</evidence>
<sequence length="282" mass="32052">MAGSPTARRRRLAIELKRLREESRLTCSQVGKQLDWSSSKVSRMETGQGRVQPSDVDALCRLYATPDDLRGLLKELAKESKTKGWWHAHGDAIPAWFSVYVGLEQAVSDLRTYHAEFIPGLLQTHEYAAELSRAWVDHTPEDIQRMVDVRMRRQELLISDSAPDLWAVVHQSALLHTIGSRQVMTRQLERMLEIQKLKNVTVQVLPFDAGAYPTTGSFTVLGFPEQEDPDLVYREGLTDSVYLEEPKDVALYTKAFDHLRALALSPQRSALLITRLLEENSR</sequence>
<dbReference type="Gene3D" id="1.10.260.40">
    <property type="entry name" value="lambda repressor-like DNA-binding domains"/>
    <property type="match status" value="1"/>
</dbReference>
<protein>
    <submittedName>
        <fullName evidence="2">XRE family transcriptional regulator</fullName>
    </submittedName>
</protein>
<dbReference type="InterPro" id="IPR010982">
    <property type="entry name" value="Lambda_DNA-bd_dom_sf"/>
</dbReference>
<dbReference type="SMART" id="SM00530">
    <property type="entry name" value="HTH_XRE"/>
    <property type="match status" value="1"/>
</dbReference>
<dbReference type="AlphaFoldDB" id="A0A3S9M782"/>
<evidence type="ECO:0000259" key="1">
    <source>
        <dbReference type="PROSITE" id="PS50943"/>
    </source>
</evidence>
<dbReference type="SUPFAM" id="SSF47413">
    <property type="entry name" value="lambda repressor-like DNA-binding domains"/>
    <property type="match status" value="1"/>
</dbReference>
<dbReference type="Pfam" id="PF13560">
    <property type="entry name" value="HTH_31"/>
    <property type="match status" value="1"/>
</dbReference>
<name>A0A3S9M782_9ACTN</name>
<dbReference type="PROSITE" id="PS50943">
    <property type="entry name" value="HTH_CROC1"/>
    <property type="match status" value="1"/>
</dbReference>
<evidence type="ECO:0000313" key="2">
    <source>
        <dbReference type="EMBL" id="AZQ35018.1"/>
    </source>
</evidence>
<dbReference type="RefSeq" id="WP_126392484.1">
    <property type="nucleotide sequence ID" value="NZ_CP034539.1"/>
</dbReference>
<dbReference type="CDD" id="cd00093">
    <property type="entry name" value="HTH_XRE"/>
    <property type="match status" value="1"/>
</dbReference>
<dbReference type="KEGG" id="scya:EJ357_17230"/>
<dbReference type="InterPro" id="IPR043917">
    <property type="entry name" value="DUF5753"/>
</dbReference>
<dbReference type="GO" id="GO:0003677">
    <property type="term" value="F:DNA binding"/>
    <property type="evidence" value="ECO:0007669"/>
    <property type="project" value="InterPro"/>
</dbReference>
<keyword evidence="3" id="KW-1185">Reference proteome</keyword>
<reference evidence="2 3" key="1">
    <citation type="journal article" date="2019" name="Int. J. Syst. Evol. Microbiol.">
        <title>Streptomyces cyaneochromogenes sp. nov., a blue pigment-producing actinomycete from manganese-contaminated soil.</title>
        <authorList>
            <person name="Tang X."/>
            <person name="Zhao J."/>
            <person name="Li K."/>
            <person name="Chen Z."/>
            <person name="Sun Y."/>
            <person name="Gao J."/>
        </authorList>
    </citation>
    <scope>NUCLEOTIDE SEQUENCE [LARGE SCALE GENOMIC DNA]</scope>
    <source>
        <strain evidence="2 3">MK-45</strain>
    </source>
</reference>
<dbReference type="Pfam" id="PF19054">
    <property type="entry name" value="DUF5753"/>
    <property type="match status" value="1"/>
</dbReference>
<proteinExistence type="predicted"/>
<accession>A0A3S9M782</accession>
<dbReference type="InterPro" id="IPR001387">
    <property type="entry name" value="Cro/C1-type_HTH"/>
</dbReference>